<comment type="catalytic activity">
    <reaction evidence="8 10">
        <text>dITP + H2O = dIMP + diphosphate + H(+)</text>
        <dbReference type="Rhea" id="RHEA:28342"/>
        <dbReference type="ChEBI" id="CHEBI:15377"/>
        <dbReference type="ChEBI" id="CHEBI:15378"/>
        <dbReference type="ChEBI" id="CHEBI:33019"/>
        <dbReference type="ChEBI" id="CHEBI:61194"/>
        <dbReference type="ChEBI" id="CHEBI:61382"/>
        <dbReference type="EC" id="3.6.1.66"/>
    </reaction>
</comment>
<dbReference type="SUPFAM" id="SSF52972">
    <property type="entry name" value="ITPase-like"/>
    <property type="match status" value="1"/>
</dbReference>
<feature type="binding site" evidence="10">
    <location>
        <begin position="177"/>
        <end position="178"/>
    </location>
    <ligand>
        <name>substrate</name>
    </ligand>
</feature>
<keyword evidence="7 10" id="KW-0546">Nucleotide metabolism</keyword>
<keyword evidence="13" id="KW-1185">Reference proteome</keyword>
<evidence type="ECO:0000256" key="9">
    <source>
        <dbReference type="ARBA" id="ARBA00052017"/>
    </source>
</evidence>
<dbReference type="GO" id="GO:0036222">
    <property type="term" value="F:XTP diphosphatase activity"/>
    <property type="evidence" value="ECO:0007669"/>
    <property type="project" value="UniProtKB-UniRule"/>
</dbReference>
<comment type="subunit">
    <text evidence="2 10">Homodimer.</text>
</comment>
<feature type="active site" description="Proton acceptor" evidence="10">
    <location>
        <position position="69"/>
    </location>
</feature>
<sequence>MKFVLASHNKGKLAEMQKILGELGVEVVLQSDLGLDLEPEENGAIFTENARIKAKAVMEASGLPAIADDSGLCVDALNGAPGVYSARYGGLDDDAARYRLLLQNMRGSMTRAAHFHTSVVCLFPDGTELTAEGECPGTIAYAPMGDGGFGYDPVFYVPSLRKTFAQMTPEEKNAISHRGNALRAFGTELKEYLEKH</sequence>
<evidence type="ECO:0000256" key="4">
    <source>
        <dbReference type="ARBA" id="ARBA00022741"/>
    </source>
</evidence>
<comment type="catalytic activity">
    <reaction evidence="10">
        <text>ITP + H2O = IMP + diphosphate + H(+)</text>
        <dbReference type="Rhea" id="RHEA:29399"/>
        <dbReference type="ChEBI" id="CHEBI:15377"/>
        <dbReference type="ChEBI" id="CHEBI:15378"/>
        <dbReference type="ChEBI" id="CHEBI:33019"/>
        <dbReference type="ChEBI" id="CHEBI:58053"/>
        <dbReference type="ChEBI" id="CHEBI:61402"/>
        <dbReference type="EC" id="3.6.1.66"/>
    </reaction>
</comment>
<dbReference type="GO" id="GO:0046872">
    <property type="term" value="F:metal ion binding"/>
    <property type="evidence" value="ECO:0007669"/>
    <property type="project" value="UniProtKB-KW"/>
</dbReference>
<dbReference type="EMBL" id="AP023415">
    <property type="protein sequence ID" value="BCK77862.1"/>
    <property type="molecule type" value="Genomic_DNA"/>
</dbReference>
<protein>
    <recommendedName>
        <fullName evidence="10">dITP/XTP pyrophosphatase</fullName>
        <ecNumber evidence="10">3.6.1.66</ecNumber>
    </recommendedName>
    <alternativeName>
        <fullName evidence="10">Non-canonical purine NTP pyrophosphatase</fullName>
    </alternativeName>
    <alternativeName>
        <fullName evidence="10">Non-standard purine NTP pyrophosphatase</fullName>
    </alternativeName>
    <alternativeName>
        <fullName evidence="10">Nucleoside-triphosphate diphosphatase</fullName>
    </alternativeName>
    <alternativeName>
        <fullName evidence="10">Nucleoside-triphosphate pyrophosphatase</fullName>
        <shortName evidence="10">NTPase</shortName>
    </alternativeName>
</protein>
<dbReference type="InterPro" id="IPR029001">
    <property type="entry name" value="ITPase-like_fam"/>
</dbReference>
<evidence type="ECO:0000256" key="8">
    <source>
        <dbReference type="ARBA" id="ARBA00051875"/>
    </source>
</evidence>
<dbReference type="CDD" id="cd00515">
    <property type="entry name" value="HAM1"/>
    <property type="match status" value="1"/>
</dbReference>
<evidence type="ECO:0000256" key="3">
    <source>
        <dbReference type="ARBA" id="ARBA00022723"/>
    </source>
</evidence>
<comment type="cofactor">
    <cofactor evidence="10">
        <name>Mg(2+)</name>
        <dbReference type="ChEBI" id="CHEBI:18420"/>
    </cofactor>
    <text evidence="10">Binds 1 Mg(2+) ion per subunit.</text>
</comment>
<dbReference type="GO" id="GO:0036220">
    <property type="term" value="F:ITP diphosphatase activity"/>
    <property type="evidence" value="ECO:0007669"/>
    <property type="project" value="UniProtKB-UniRule"/>
</dbReference>
<dbReference type="Gene3D" id="3.90.950.10">
    <property type="match status" value="1"/>
</dbReference>
<keyword evidence="5 10" id="KW-0378">Hydrolase</keyword>
<dbReference type="AlphaFoldDB" id="A0A810PUR2"/>
<dbReference type="InterPro" id="IPR020922">
    <property type="entry name" value="dITP/XTP_pyrophosphatase"/>
</dbReference>
<dbReference type="GO" id="GO:0017111">
    <property type="term" value="F:ribonucleoside triphosphate phosphatase activity"/>
    <property type="evidence" value="ECO:0007669"/>
    <property type="project" value="InterPro"/>
</dbReference>
<dbReference type="InterPro" id="IPR002637">
    <property type="entry name" value="RdgB/HAM1"/>
</dbReference>
<accession>A0A810PUR2</accession>
<evidence type="ECO:0000256" key="1">
    <source>
        <dbReference type="ARBA" id="ARBA00008023"/>
    </source>
</evidence>
<dbReference type="FunFam" id="3.90.950.10:FF:000001">
    <property type="entry name" value="dITP/XTP pyrophosphatase"/>
    <property type="match status" value="1"/>
</dbReference>
<dbReference type="NCBIfam" id="TIGR00042">
    <property type="entry name" value="RdgB/HAM1 family non-canonical purine NTP pyrophosphatase"/>
    <property type="match status" value="1"/>
</dbReference>
<dbReference type="GO" id="GO:0009117">
    <property type="term" value="P:nucleotide metabolic process"/>
    <property type="evidence" value="ECO:0007669"/>
    <property type="project" value="UniProtKB-KW"/>
</dbReference>
<comment type="catalytic activity">
    <reaction evidence="9 10">
        <text>XTP + H2O = XMP + diphosphate + H(+)</text>
        <dbReference type="Rhea" id="RHEA:28610"/>
        <dbReference type="ChEBI" id="CHEBI:15377"/>
        <dbReference type="ChEBI" id="CHEBI:15378"/>
        <dbReference type="ChEBI" id="CHEBI:33019"/>
        <dbReference type="ChEBI" id="CHEBI:57464"/>
        <dbReference type="ChEBI" id="CHEBI:61314"/>
        <dbReference type="EC" id="3.6.1.66"/>
    </reaction>
</comment>
<feature type="binding site" evidence="10">
    <location>
        <begin position="149"/>
        <end position="152"/>
    </location>
    <ligand>
        <name>substrate</name>
    </ligand>
</feature>
<comment type="function">
    <text evidence="10">Pyrophosphatase that catalyzes the hydrolysis of nucleoside triphosphates to their monophosphate derivatives, with a high preference for the non-canonical purine nucleotides XTP (xanthosine triphosphate), dITP (deoxyinosine triphosphate) and ITP. Seems to function as a house-cleaning enzyme that removes non-canonical purine nucleotides from the nucleotide pool, thus preventing their incorporation into DNA/RNA and avoiding chromosomal lesions.</text>
</comment>
<dbReference type="Pfam" id="PF01725">
    <property type="entry name" value="Ham1p_like"/>
    <property type="match status" value="1"/>
</dbReference>
<organism evidence="12 13">
    <name type="scientific">Vescimonas fastidiosa</name>
    <dbReference type="NCBI Taxonomy" id="2714353"/>
    <lineage>
        <taxon>Bacteria</taxon>
        <taxon>Bacillati</taxon>
        <taxon>Bacillota</taxon>
        <taxon>Clostridia</taxon>
        <taxon>Eubacteriales</taxon>
        <taxon>Oscillospiraceae</taxon>
        <taxon>Vescimonas</taxon>
    </lineage>
</organism>
<dbReference type="KEGG" id="vfa:MM35RIKEN_00540"/>
<feature type="binding site" evidence="10">
    <location>
        <position position="40"/>
    </location>
    <ligand>
        <name>Mg(2+)</name>
        <dbReference type="ChEBI" id="CHEBI:18420"/>
    </ligand>
</feature>
<evidence type="ECO:0000313" key="13">
    <source>
        <dbReference type="Proteomes" id="UP000681343"/>
    </source>
</evidence>
<reference evidence="12" key="1">
    <citation type="submission" date="2020-09" db="EMBL/GenBank/DDBJ databases">
        <title>New species isolated from human feces.</title>
        <authorList>
            <person name="Kitahara M."/>
            <person name="Shigeno Y."/>
            <person name="Shime M."/>
            <person name="Matsumoto Y."/>
            <person name="Nakamura S."/>
            <person name="Motooka D."/>
            <person name="Fukuoka S."/>
            <person name="Nishikawa H."/>
            <person name="Benno Y."/>
        </authorList>
    </citation>
    <scope>NUCLEOTIDE SEQUENCE</scope>
    <source>
        <strain evidence="12">MM35</strain>
    </source>
</reference>
<dbReference type="GO" id="GO:0005829">
    <property type="term" value="C:cytosol"/>
    <property type="evidence" value="ECO:0007669"/>
    <property type="project" value="TreeGrafter"/>
</dbReference>
<evidence type="ECO:0000256" key="10">
    <source>
        <dbReference type="HAMAP-Rule" id="MF_01405"/>
    </source>
</evidence>
<evidence type="ECO:0000256" key="11">
    <source>
        <dbReference type="RuleBase" id="RU003781"/>
    </source>
</evidence>
<comment type="similarity">
    <text evidence="1 10 11">Belongs to the HAM1 NTPase family.</text>
</comment>
<proteinExistence type="inferred from homology"/>
<dbReference type="GO" id="GO:0035870">
    <property type="term" value="F:dITP diphosphatase activity"/>
    <property type="evidence" value="ECO:0007669"/>
    <property type="project" value="UniProtKB-UniRule"/>
</dbReference>
<dbReference type="RefSeq" id="WP_212818281.1">
    <property type="nucleotide sequence ID" value="NZ_AP023415.1"/>
</dbReference>
<evidence type="ECO:0000313" key="12">
    <source>
        <dbReference type="EMBL" id="BCK77862.1"/>
    </source>
</evidence>
<dbReference type="GO" id="GO:0009146">
    <property type="term" value="P:purine nucleoside triphosphate catabolic process"/>
    <property type="evidence" value="ECO:0007669"/>
    <property type="project" value="UniProtKB-UniRule"/>
</dbReference>
<evidence type="ECO:0000256" key="6">
    <source>
        <dbReference type="ARBA" id="ARBA00022842"/>
    </source>
</evidence>
<evidence type="ECO:0000256" key="5">
    <source>
        <dbReference type="ARBA" id="ARBA00022801"/>
    </source>
</evidence>
<dbReference type="EC" id="3.6.1.66" evidence="10"/>
<dbReference type="Proteomes" id="UP000681343">
    <property type="component" value="Chromosome"/>
</dbReference>
<feature type="binding site" evidence="10">
    <location>
        <position position="172"/>
    </location>
    <ligand>
        <name>substrate</name>
    </ligand>
</feature>
<feature type="binding site" evidence="10">
    <location>
        <begin position="7"/>
        <end position="12"/>
    </location>
    <ligand>
        <name>substrate</name>
    </ligand>
</feature>
<feature type="binding site" evidence="10">
    <location>
        <position position="69"/>
    </location>
    <ligand>
        <name>Mg(2+)</name>
        <dbReference type="ChEBI" id="CHEBI:18420"/>
    </ligand>
</feature>
<dbReference type="GO" id="GO:0000166">
    <property type="term" value="F:nucleotide binding"/>
    <property type="evidence" value="ECO:0007669"/>
    <property type="project" value="UniProtKB-KW"/>
</dbReference>
<gene>
    <name evidence="12" type="ORF">MM35RIKEN_00540</name>
</gene>
<keyword evidence="6 10" id="KW-0460">Magnesium</keyword>
<evidence type="ECO:0000256" key="2">
    <source>
        <dbReference type="ARBA" id="ARBA00011738"/>
    </source>
</evidence>
<dbReference type="PANTHER" id="PTHR11067:SF9">
    <property type="entry name" value="INOSINE TRIPHOSPHATE PYROPHOSPHATASE"/>
    <property type="match status" value="1"/>
</dbReference>
<evidence type="ECO:0000256" key="7">
    <source>
        <dbReference type="ARBA" id="ARBA00023080"/>
    </source>
</evidence>
<feature type="binding site" evidence="10">
    <location>
        <position position="70"/>
    </location>
    <ligand>
        <name>substrate</name>
    </ligand>
</feature>
<name>A0A810PUR2_9FIRM</name>
<keyword evidence="4 10" id="KW-0547">Nucleotide-binding</keyword>
<dbReference type="PANTHER" id="PTHR11067">
    <property type="entry name" value="INOSINE TRIPHOSPHATE PYROPHOSPHATASE/HAM1 PROTEIN"/>
    <property type="match status" value="1"/>
</dbReference>
<dbReference type="HAMAP" id="MF_01405">
    <property type="entry name" value="Non_canon_purine_NTPase"/>
    <property type="match status" value="1"/>
</dbReference>
<keyword evidence="3 10" id="KW-0479">Metal-binding</keyword>